<reference evidence="1 2" key="1">
    <citation type="submission" date="2018-11" db="EMBL/GenBank/DDBJ databases">
        <title>Complete genome sequence of Microcystis aeruginosa NIES-102.</title>
        <authorList>
            <person name="Yamaguchi H."/>
            <person name="Suzuki S."/>
            <person name="Kawachi M."/>
        </authorList>
    </citation>
    <scope>NUCLEOTIDE SEQUENCE [LARGE SCALE GENOMIC DNA]</scope>
    <source>
        <strain evidence="1 2">NIES-102</strain>
    </source>
</reference>
<organism evidence="1 2">
    <name type="scientific">Microcystis viridis NIES-102</name>
    <dbReference type="NCBI Taxonomy" id="213615"/>
    <lineage>
        <taxon>Bacteria</taxon>
        <taxon>Bacillati</taxon>
        <taxon>Cyanobacteriota</taxon>
        <taxon>Cyanophyceae</taxon>
        <taxon>Oscillatoriophycideae</taxon>
        <taxon>Chroococcales</taxon>
        <taxon>Microcystaceae</taxon>
        <taxon>Microcystis</taxon>
    </lineage>
</organism>
<name>A0A3G9JUC9_MICVR</name>
<sequence>MMTLPEMIKSFENLSEDEQESLLEILCQYRAKAREREILANFKELKDAIATGTARRGTVEDLIADLNED</sequence>
<dbReference type="EMBL" id="AP019314">
    <property type="protein sequence ID" value="BBH41841.1"/>
    <property type="molecule type" value="Genomic_DNA"/>
</dbReference>
<protein>
    <recommendedName>
        <fullName evidence="3">HigA protein (Antitoxin to HigB)</fullName>
    </recommendedName>
</protein>
<dbReference type="KEGG" id="mvz:myaer102_44700"/>
<evidence type="ECO:0000313" key="2">
    <source>
        <dbReference type="Proteomes" id="UP000278152"/>
    </source>
</evidence>
<proteinExistence type="predicted"/>
<dbReference type="AlphaFoldDB" id="A0A3G9JUC9"/>
<evidence type="ECO:0000313" key="1">
    <source>
        <dbReference type="EMBL" id="BBH41841.1"/>
    </source>
</evidence>
<accession>A0A3G9JUC9</accession>
<evidence type="ECO:0008006" key="3">
    <source>
        <dbReference type="Google" id="ProtNLM"/>
    </source>
</evidence>
<gene>
    <name evidence="1" type="ORF">myaer102_44700</name>
</gene>
<dbReference type="Proteomes" id="UP000278152">
    <property type="component" value="Chromosome"/>
</dbReference>